<keyword evidence="4 10" id="KW-0863">Zinc-finger</keyword>
<sequence length="378" mass="40581">MAVDNRQRHHSLHHSTFGGFQPPTLGSVQFTNPWTSASPQSHLIASSIPDVGGLGSLVKPDLRSSSVATSYQTIPTTAGIPTSNPNRNMSSSTLLSHHNDFMKGDLLSFSANSAFGGDISMSGSSAPSPTAVASYSGVPSFAPTLDFSTHHSRTSYPLSNNDRRMSQPAMSNTMFLGSPVEPPRQRQNSLMEWTSSSRPLAQPPRSTDHHQFSDTLDSARGMVAMSQASRQPRGRTDGSHNFYPSHSANSSISSTGSYNGYYGGGSVDSSATDYSDSAGFTPEAPRPTLPRPGPGIHSVPVQGALMTTFSSKITSSTQKKHKCKVCDKRFTRPSSLQTHTYSHTGEKPFACEVDGCGRKFSVVSNLRRHKKVHSTKNS</sequence>
<feature type="compositionally biased region" description="Pro residues" evidence="11">
    <location>
        <begin position="284"/>
        <end position="293"/>
    </location>
</feature>
<dbReference type="PANTHER" id="PTHR23233:SF84">
    <property type="entry name" value="FI23031P1"/>
    <property type="match status" value="1"/>
</dbReference>
<evidence type="ECO:0000256" key="8">
    <source>
        <dbReference type="ARBA" id="ARBA00023242"/>
    </source>
</evidence>
<feature type="compositionally biased region" description="Polar residues" evidence="11">
    <location>
        <begin position="185"/>
        <end position="199"/>
    </location>
</feature>
<dbReference type="PANTHER" id="PTHR23233">
    <property type="entry name" value="SAL-LIKE PROTEIN"/>
    <property type="match status" value="1"/>
</dbReference>
<evidence type="ECO:0000256" key="3">
    <source>
        <dbReference type="ARBA" id="ARBA00022737"/>
    </source>
</evidence>
<comment type="subcellular location">
    <subcellularLocation>
        <location evidence="1">Nucleus</location>
    </subcellularLocation>
</comment>
<evidence type="ECO:0000256" key="7">
    <source>
        <dbReference type="ARBA" id="ARBA00023163"/>
    </source>
</evidence>
<dbReference type="Proteomes" id="UP000244722">
    <property type="component" value="Unassembled WGS sequence"/>
</dbReference>
<dbReference type="GO" id="GO:0008270">
    <property type="term" value="F:zinc ion binding"/>
    <property type="evidence" value="ECO:0007669"/>
    <property type="project" value="UniProtKB-KW"/>
</dbReference>
<reference evidence="13 14" key="1">
    <citation type="submission" date="2017-04" db="EMBL/GenBank/DDBJ databases">
        <title>Draft genome sequence of Tuber borchii Vittad., a whitish edible truffle.</title>
        <authorList>
            <consortium name="DOE Joint Genome Institute"/>
            <person name="Murat C."/>
            <person name="Kuo A."/>
            <person name="Barry K.W."/>
            <person name="Clum A."/>
            <person name="Dockter R.B."/>
            <person name="Fauchery L."/>
            <person name="Iotti M."/>
            <person name="Kohler A."/>
            <person name="Labutti K."/>
            <person name="Lindquist E.A."/>
            <person name="Lipzen A."/>
            <person name="Ohm R.A."/>
            <person name="Wang M."/>
            <person name="Grigoriev I.V."/>
            <person name="Zambonelli A."/>
            <person name="Martin F.M."/>
        </authorList>
    </citation>
    <scope>NUCLEOTIDE SEQUENCE [LARGE SCALE GENOMIC DNA]</scope>
    <source>
        <strain evidence="13 14">Tbo3840</strain>
    </source>
</reference>
<dbReference type="PROSITE" id="PS00028">
    <property type="entry name" value="ZINC_FINGER_C2H2_1"/>
    <property type="match status" value="2"/>
</dbReference>
<dbReference type="OrthoDB" id="6077919at2759"/>
<dbReference type="Pfam" id="PF00096">
    <property type="entry name" value="zf-C2H2"/>
    <property type="match status" value="2"/>
</dbReference>
<evidence type="ECO:0000256" key="11">
    <source>
        <dbReference type="SAM" id="MobiDB-lite"/>
    </source>
</evidence>
<dbReference type="SUPFAM" id="SSF57667">
    <property type="entry name" value="beta-beta-alpha zinc fingers"/>
    <property type="match status" value="1"/>
</dbReference>
<dbReference type="AlphaFoldDB" id="A0A2T7A074"/>
<comment type="caution">
    <text evidence="13">The sequence shown here is derived from an EMBL/GenBank/DDBJ whole genome shotgun (WGS) entry which is preliminary data.</text>
</comment>
<dbReference type="InterPro" id="IPR036236">
    <property type="entry name" value="Znf_C2H2_sf"/>
</dbReference>
<evidence type="ECO:0000256" key="9">
    <source>
        <dbReference type="ARBA" id="ARBA00038474"/>
    </source>
</evidence>
<dbReference type="STRING" id="42251.A0A2T7A074"/>
<keyword evidence="8" id="KW-0539">Nucleus</keyword>
<dbReference type="GO" id="GO:0000981">
    <property type="term" value="F:DNA-binding transcription factor activity, RNA polymerase II-specific"/>
    <property type="evidence" value="ECO:0007669"/>
    <property type="project" value="TreeGrafter"/>
</dbReference>
<evidence type="ECO:0000256" key="10">
    <source>
        <dbReference type="PROSITE-ProRule" id="PRU00042"/>
    </source>
</evidence>
<keyword evidence="3" id="KW-0677">Repeat</keyword>
<dbReference type="GO" id="GO:0000978">
    <property type="term" value="F:RNA polymerase II cis-regulatory region sequence-specific DNA binding"/>
    <property type="evidence" value="ECO:0007669"/>
    <property type="project" value="TreeGrafter"/>
</dbReference>
<evidence type="ECO:0000256" key="5">
    <source>
        <dbReference type="ARBA" id="ARBA00022833"/>
    </source>
</evidence>
<keyword evidence="7" id="KW-0804">Transcription</keyword>
<gene>
    <name evidence="13" type="ORF">B9Z19DRAFT_1099881</name>
</gene>
<dbReference type="GO" id="GO:0005634">
    <property type="term" value="C:nucleus"/>
    <property type="evidence" value="ECO:0007669"/>
    <property type="project" value="UniProtKB-SubCell"/>
</dbReference>
<evidence type="ECO:0000256" key="2">
    <source>
        <dbReference type="ARBA" id="ARBA00022723"/>
    </source>
</evidence>
<name>A0A2T7A074_TUBBO</name>
<dbReference type="Gene3D" id="3.30.160.60">
    <property type="entry name" value="Classic Zinc Finger"/>
    <property type="match status" value="2"/>
</dbReference>
<dbReference type="PROSITE" id="PS50157">
    <property type="entry name" value="ZINC_FINGER_C2H2_2"/>
    <property type="match status" value="2"/>
</dbReference>
<evidence type="ECO:0000259" key="12">
    <source>
        <dbReference type="PROSITE" id="PS50157"/>
    </source>
</evidence>
<evidence type="ECO:0000256" key="6">
    <source>
        <dbReference type="ARBA" id="ARBA00023015"/>
    </source>
</evidence>
<feature type="region of interest" description="Disordered" evidence="11">
    <location>
        <begin position="1"/>
        <end position="20"/>
    </location>
</feature>
<protein>
    <recommendedName>
        <fullName evidence="12">C2H2-type domain-containing protein</fullName>
    </recommendedName>
</protein>
<dbReference type="SMART" id="SM00355">
    <property type="entry name" value="ZnF_C2H2"/>
    <property type="match status" value="2"/>
</dbReference>
<feature type="region of interest" description="Disordered" evidence="11">
    <location>
        <begin position="272"/>
        <end position="295"/>
    </location>
</feature>
<evidence type="ECO:0000313" key="13">
    <source>
        <dbReference type="EMBL" id="PUU81142.1"/>
    </source>
</evidence>
<feature type="domain" description="C2H2-type" evidence="12">
    <location>
        <begin position="321"/>
        <end position="348"/>
    </location>
</feature>
<organism evidence="13 14">
    <name type="scientific">Tuber borchii</name>
    <name type="common">White truffle</name>
    <dbReference type="NCBI Taxonomy" id="42251"/>
    <lineage>
        <taxon>Eukaryota</taxon>
        <taxon>Fungi</taxon>
        <taxon>Dikarya</taxon>
        <taxon>Ascomycota</taxon>
        <taxon>Pezizomycotina</taxon>
        <taxon>Pezizomycetes</taxon>
        <taxon>Pezizales</taxon>
        <taxon>Tuberaceae</taxon>
        <taxon>Tuber</taxon>
    </lineage>
</organism>
<keyword evidence="2" id="KW-0479">Metal-binding</keyword>
<keyword evidence="5" id="KW-0862">Zinc</keyword>
<keyword evidence="14" id="KW-1185">Reference proteome</keyword>
<comment type="similarity">
    <text evidence="9">Belongs to the sal C2H2-type zinc-finger protein family.</text>
</comment>
<feature type="region of interest" description="Disordered" evidence="11">
    <location>
        <begin position="172"/>
        <end position="251"/>
    </location>
</feature>
<evidence type="ECO:0000256" key="1">
    <source>
        <dbReference type="ARBA" id="ARBA00004123"/>
    </source>
</evidence>
<dbReference type="FunFam" id="3.30.160.60:FF:001102">
    <property type="entry name" value="Transcription factor IIIA"/>
    <property type="match status" value="1"/>
</dbReference>
<feature type="domain" description="C2H2-type" evidence="12">
    <location>
        <begin position="349"/>
        <end position="378"/>
    </location>
</feature>
<proteinExistence type="inferred from homology"/>
<dbReference type="FunFam" id="3.30.160.60:FF:000793">
    <property type="entry name" value="C2H2 finger domain protein FlbC"/>
    <property type="match status" value="1"/>
</dbReference>
<evidence type="ECO:0000256" key="4">
    <source>
        <dbReference type="ARBA" id="ARBA00022771"/>
    </source>
</evidence>
<dbReference type="InterPro" id="IPR051565">
    <property type="entry name" value="Sal_C2H2-zinc-finger"/>
</dbReference>
<dbReference type="EMBL" id="NESQ01000049">
    <property type="protein sequence ID" value="PUU81142.1"/>
    <property type="molecule type" value="Genomic_DNA"/>
</dbReference>
<dbReference type="InterPro" id="IPR013087">
    <property type="entry name" value="Znf_C2H2_type"/>
</dbReference>
<evidence type="ECO:0000313" key="14">
    <source>
        <dbReference type="Proteomes" id="UP000244722"/>
    </source>
</evidence>
<keyword evidence="6" id="KW-0805">Transcription regulation</keyword>
<accession>A0A2T7A074</accession>